<evidence type="ECO:0000256" key="7">
    <source>
        <dbReference type="SAM" id="Phobius"/>
    </source>
</evidence>
<dbReference type="GeneID" id="30993390"/>
<dbReference type="Gene3D" id="1.20.1250.20">
    <property type="entry name" value="MFS general substrate transporter like domains"/>
    <property type="match status" value="1"/>
</dbReference>
<keyword evidence="4 7" id="KW-1133">Transmembrane helix</keyword>
<feature type="transmembrane region" description="Helical" evidence="7">
    <location>
        <begin position="253"/>
        <end position="272"/>
    </location>
</feature>
<dbReference type="OrthoDB" id="3639251at2759"/>
<comment type="similarity">
    <text evidence="6">Belongs to the major facilitator superfamily. Allantoate permease family.</text>
</comment>
<feature type="transmembrane region" description="Helical" evidence="7">
    <location>
        <begin position="284"/>
        <end position="307"/>
    </location>
</feature>
<gene>
    <name evidence="8" type="ORF">HYPBUDRAFT_111648</name>
</gene>
<evidence type="ECO:0000313" key="9">
    <source>
        <dbReference type="Proteomes" id="UP000095085"/>
    </source>
</evidence>
<dbReference type="GO" id="GO:0071916">
    <property type="term" value="F:dipeptide transmembrane transporter activity"/>
    <property type="evidence" value="ECO:0007669"/>
    <property type="project" value="EnsemblFungi"/>
</dbReference>
<feature type="transmembrane region" description="Helical" evidence="7">
    <location>
        <begin position="437"/>
        <end position="459"/>
    </location>
</feature>
<evidence type="ECO:0000256" key="2">
    <source>
        <dbReference type="ARBA" id="ARBA00022448"/>
    </source>
</evidence>
<protein>
    <submittedName>
        <fullName evidence="8">Putative permease</fullName>
    </submittedName>
</protein>
<keyword evidence="3 7" id="KW-0812">Transmembrane</keyword>
<evidence type="ECO:0000313" key="8">
    <source>
        <dbReference type="EMBL" id="ODV66496.1"/>
    </source>
</evidence>
<dbReference type="RefSeq" id="XP_020075563.1">
    <property type="nucleotide sequence ID" value="XM_020218840.1"/>
</dbReference>
<dbReference type="STRING" id="984485.A0A1E4RH05"/>
<organism evidence="8 9">
    <name type="scientific">Hyphopichia burtonii NRRL Y-1933</name>
    <dbReference type="NCBI Taxonomy" id="984485"/>
    <lineage>
        <taxon>Eukaryota</taxon>
        <taxon>Fungi</taxon>
        <taxon>Dikarya</taxon>
        <taxon>Ascomycota</taxon>
        <taxon>Saccharomycotina</taxon>
        <taxon>Pichiomycetes</taxon>
        <taxon>Debaryomycetaceae</taxon>
        <taxon>Hyphopichia</taxon>
    </lineage>
</organism>
<feature type="transmembrane region" description="Helical" evidence="7">
    <location>
        <begin position="497"/>
        <end position="519"/>
    </location>
</feature>
<feature type="transmembrane region" description="Helical" evidence="7">
    <location>
        <begin position="531"/>
        <end position="552"/>
    </location>
</feature>
<accession>A0A1E4RH05</accession>
<reference evidence="9" key="1">
    <citation type="submission" date="2016-05" db="EMBL/GenBank/DDBJ databases">
        <title>Comparative genomics of biotechnologically important yeasts.</title>
        <authorList>
            <consortium name="DOE Joint Genome Institute"/>
            <person name="Riley R."/>
            <person name="Haridas S."/>
            <person name="Wolfe K.H."/>
            <person name="Lopes M.R."/>
            <person name="Hittinger C.T."/>
            <person name="Goker M."/>
            <person name="Salamov A."/>
            <person name="Wisecaver J."/>
            <person name="Long T.M."/>
            <person name="Aerts A.L."/>
            <person name="Barry K."/>
            <person name="Choi C."/>
            <person name="Clum A."/>
            <person name="Coughlan A.Y."/>
            <person name="Deshpande S."/>
            <person name="Douglass A.P."/>
            <person name="Hanson S.J."/>
            <person name="Klenk H.-P."/>
            <person name="Labutti K."/>
            <person name="Lapidus A."/>
            <person name="Lindquist E."/>
            <person name="Lipzen A."/>
            <person name="Meier-Kolthoff J.P."/>
            <person name="Ohm R.A."/>
            <person name="Otillar R.P."/>
            <person name="Pangilinan J."/>
            <person name="Peng Y."/>
            <person name="Rokas A."/>
            <person name="Rosa C.A."/>
            <person name="Scheuner C."/>
            <person name="Sibirny A.A."/>
            <person name="Slot J.C."/>
            <person name="Stielow J.B."/>
            <person name="Sun H."/>
            <person name="Kurtzman C.P."/>
            <person name="Blackwell M."/>
            <person name="Grigoriev I.V."/>
            <person name="Jeffries T.W."/>
        </authorList>
    </citation>
    <scope>NUCLEOTIDE SEQUENCE [LARGE SCALE GENOMIC DNA]</scope>
    <source>
        <strain evidence="9">NRRL Y-1933</strain>
    </source>
</reference>
<evidence type="ECO:0000256" key="6">
    <source>
        <dbReference type="ARBA" id="ARBA00037968"/>
    </source>
</evidence>
<dbReference type="PANTHER" id="PTHR43791:SF15">
    <property type="entry name" value="TRANSPORTER SEO1-RELATED"/>
    <property type="match status" value="1"/>
</dbReference>
<evidence type="ECO:0000256" key="5">
    <source>
        <dbReference type="ARBA" id="ARBA00023136"/>
    </source>
</evidence>
<dbReference type="InterPro" id="IPR036259">
    <property type="entry name" value="MFS_trans_sf"/>
</dbReference>
<evidence type="ECO:0000256" key="3">
    <source>
        <dbReference type="ARBA" id="ARBA00022692"/>
    </source>
</evidence>
<keyword evidence="9" id="KW-1185">Reference proteome</keyword>
<comment type="subcellular location">
    <subcellularLocation>
        <location evidence="1">Membrane</location>
        <topology evidence="1">Multi-pass membrane protein</topology>
    </subcellularLocation>
</comment>
<evidence type="ECO:0000256" key="4">
    <source>
        <dbReference type="ARBA" id="ARBA00022989"/>
    </source>
</evidence>
<evidence type="ECO:0000256" key="1">
    <source>
        <dbReference type="ARBA" id="ARBA00004141"/>
    </source>
</evidence>
<keyword evidence="2" id="KW-0813">Transport</keyword>
<dbReference type="PANTHER" id="PTHR43791">
    <property type="entry name" value="PERMEASE-RELATED"/>
    <property type="match status" value="1"/>
</dbReference>
<name>A0A1E4RH05_9ASCO</name>
<keyword evidence="5 7" id="KW-0472">Membrane</keyword>
<dbReference type="AlphaFoldDB" id="A0A1E4RH05"/>
<dbReference type="FunFam" id="1.20.1250.20:FF:000065">
    <property type="entry name" value="Putative MFS pantothenate transporter"/>
    <property type="match status" value="1"/>
</dbReference>
<feature type="transmembrane region" description="Helical" evidence="7">
    <location>
        <begin position="465"/>
        <end position="485"/>
    </location>
</feature>
<feature type="transmembrane region" description="Helical" evidence="7">
    <location>
        <begin position="411"/>
        <end position="430"/>
    </location>
</feature>
<dbReference type="EMBL" id="KV454542">
    <property type="protein sequence ID" value="ODV66496.1"/>
    <property type="molecule type" value="Genomic_DNA"/>
</dbReference>
<sequence length="604" mass="70086">MGFSDPWKRLKWGFLPVRRVVDEAIDEEQVHAAHSKTEILTDSKAVVGLVADNYETNSIEDEVANPQEYEYRDEADRKWYKFFDEYEYRLPRNKRESRKWYQWYDKNDTKAERRLMIKIDLCLTFISMMVYWNKYLDTANLNNAYIMPDFKEDLGMKGNDLVNTQAIFNVGNIVFQIPFIYILINLPLNYVLPFLDLIWSILTLLTYRVTNVAGLKAIRFFVSVCESGSYLSFQFLFGSFIFNADAMSQRSMVYYLGQYIGTLSLSLLSGAIERGLNGMHGLKAWQWMFIVDGCIGIGVALVSFYGLPGTPNDCYSIFFTDDEIRLLRYRLKQNHTGGSPTNKLKALFNWQLWKEVFTSWELYVLTLWDIFCWCNSNALSGSYLLWVKSLTKIDDAGEVVQRYTGGKLQDITAMAPGVGLAWLFITSLFADQFRSRWGAIIFSQVFNVLGNVLLAVWHIPERAKWFAFSLSYFGWAMAPVLYSWSNDINRRNVEKRAIILVVMNALSQACSTWTSVLVWKTVEQPRYLKGFSFTACCAFALCVWTFVVLWFYKKQERKFAKQNGIILYNSNEDPEFLTRLNEKTAFHKVEVESKSSQDESKSSN</sequence>
<dbReference type="Proteomes" id="UP000095085">
    <property type="component" value="Unassembled WGS sequence"/>
</dbReference>
<feature type="transmembrane region" description="Helical" evidence="7">
    <location>
        <begin position="220"/>
        <end position="241"/>
    </location>
</feature>
<proteinExistence type="inferred from homology"/>
<dbReference type="GO" id="GO:0005886">
    <property type="term" value="C:plasma membrane"/>
    <property type="evidence" value="ECO:0007669"/>
    <property type="project" value="EnsemblFungi"/>
</dbReference>
<dbReference type="SUPFAM" id="SSF103473">
    <property type="entry name" value="MFS general substrate transporter"/>
    <property type="match status" value="1"/>
</dbReference>